<accession>W1PKV0</accession>
<organism evidence="7 8">
    <name type="scientific">Amborella trichopoda</name>
    <dbReference type="NCBI Taxonomy" id="13333"/>
    <lineage>
        <taxon>Eukaryota</taxon>
        <taxon>Viridiplantae</taxon>
        <taxon>Streptophyta</taxon>
        <taxon>Embryophyta</taxon>
        <taxon>Tracheophyta</taxon>
        <taxon>Spermatophyta</taxon>
        <taxon>Magnoliopsida</taxon>
        <taxon>Amborellales</taxon>
        <taxon>Amborellaceae</taxon>
        <taxon>Amborella</taxon>
    </lineage>
</organism>
<feature type="transmembrane region" description="Helical" evidence="6">
    <location>
        <begin position="395"/>
        <end position="414"/>
    </location>
</feature>
<protein>
    <recommendedName>
        <fullName evidence="9">UNC93-like protein 3</fullName>
    </recommendedName>
</protein>
<dbReference type="PANTHER" id="PTHR19444">
    <property type="entry name" value="UNC-93 RELATED"/>
    <property type="match status" value="1"/>
</dbReference>
<evidence type="ECO:0000256" key="5">
    <source>
        <dbReference type="ARBA" id="ARBA00023136"/>
    </source>
</evidence>
<evidence type="ECO:0000256" key="6">
    <source>
        <dbReference type="SAM" id="Phobius"/>
    </source>
</evidence>
<evidence type="ECO:0000256" key="4">
    <source>
        <dbReference type="ARBA" id="ARBA00022989"/>
    </source>
</evidence>
<dbReference type="EMBL" id="KI393609">
    <property type="protein sequence ID" value="ERN07745.1"/>
    <property type="molecule type" value="Genomic_DNA"/>
</dbReference>
<dbReference type="AlphaFoldDB" id="W1PKV0"/>
<evidence type="ECO:0000256" key="1">
    <source>
        <dbReference type="ARBA" id="ARBA00004141"/>
    </source>
</evidence>
<name>W1PKV0_AMBTC</name>
<dbReference type="GO" id="GO:0016020">
    <property type="term" value="C:membrane"/>
    <property type="evidence" value="ECO:0007669"/>
    <property type="project" value="UniProtKB-SubCell"/>
</dbReference>
<dbReference type="InterPro" id="IPR010291">
    <property type="entry name" value="Ion_channel_UNC-93"/>
</dbReference>
<dbReference type="Pfam" id="PF05978">
    <property type="entry name" value="UNC-93"/>
    <property type="match status" value="1"/>
</dbReference>
<feature type="transmembrane region" description="Helical" evidence="6">
    <location>
        <begin position="264"/>
        <end position="282"/>
    </location>
</feature>
<dbReference type="SUPFAM" id="SSF103473">
    <property type="entry name" value="MFS general substrate transporter"/>
    <property type="match status" value="1"/>
</dbReference>
<evidence type="ECO:0000256" key="3">
    <source>
        <dbReference type="ARBA" id="ARBA00022692"/>
    </source>
</evidence>
<dbReference type="CDD" id="cd17338">
    <property type="entry name" value="MFS_unc93_like"/>
    <property type="match status" value="1"/>
</dbReference>
<dbReference type="Proteomes" id="UP000017836">
    <property type="component" value="Unassembled WGS sequence"/>
</dbReference>
<feature type="transmembrane region" description="Helical" evidence="6">
    <location>
        <begin position="420"/>
        <end position="440"/>
    </location>
</feature>
<dbReference type="Gene3D" id="1.20.1250.20">
    <property type="entry name" value="MFS general substrate transporter like domains"/>
    <property type="match status" value="1"/>
</dbReference>
<dbReference type="OrthoDB" id="78663at2759"/>
<proteinExistence type="inferred from homology"/>
<keyword evidence="3 6" id="KW-0812">Transmembrane</keyword>
<dbReference type="OMA" id="NTACIIA"/>
<dbReference type="KEGG" id="atr:18435975"/>
<dbReference type="InterPro" id="IPR051951">
    <property type="entry name" value="UNC-93_regulatory"/>
</dbReference>
<dbReference type="eggNOG" id="KOG3097">
    <property type="taxonomic scope" value="Eukaryota"/>
</dbReference>
<gene>
    <name evidence="7" type="ORF">AMTR_s00012p00074740</name>
</gene>
<feature type="transmembrane region" description="Helical" evidence="6">
    <location>
        <begin position="85"/>
        <end position="102"/>
    </location>
</feature>
<reference evidence="8" key="1">
    <citation type="journal article" date="2013" name="Science">
        <title>The Amborella genome and the evolution of flowering plants.</title>
        <authorList>
            <consortium name="Amborella Genome Project"/>
        </authorList>
    </citation>
    <scope>NUCLEOTIDE SEQUENCE [LARGE SCALE GENOMIC DNA]</scope>
</reference>
<keyword evidence="5 6" id="KW-0472">Membrane</keyword>
<evidence type="ECO:0000256" key="2">
    <source>
        <dbReference type="ARBA" id="ARBA00009172"/>
    </source>
</evidence>
<dbReference type="InterPro" id="IPR044771">
    <property type="entry name" value="UN933_plant"/>
</dbReference>
<dbReference type="GO" id="GO:0055075">
    <property type="term" value="P:potassium ion homeostasis"/>
    <property type="evidence" value="ECO:0007669"/>
    <property type="project" value="InterPro"/>
</dbReference>
<feature type="transmembrane region" description="Helical" evidence="6">
    <location>
        <begin position="180"/>
        <end position="200"/>
    </location>
</feature>
<feature type="transmembrane region" description="Helical" evidence="6">
    <location>
        <begin position="48"/>
        <end position="65"/>
    </location>
</feature>
<feature type="transmembrane region" description="Helical" evidence="6">
    <location>
        <begin position="294"/>
        <end position="317"/>
    </location>
</feature>
<feature type="transmembrane region" description="Helical" evidence="6">
    <location>
        <begin position="136"/>
        <end position="156"/>
    </location>
</feature>
<dbReference type="HOGENOM" id="CLU_025356_1_1_1"/>
<feature type="transmembrane region" description="Helical" evidence="6">
    <location>
        <begin position="357"/>
        <end position="374"/>
    </location>
</feature>
<feature type="transmembrane region" description="Helical" evidence="6">
    <location>
        <begin position="329"/>
        <end position="351"/>
    </location>
</feature>
<keyword evidence="4 6" id="KW-1133">Transmembrane helix</keyword>
<dbReference type="Gramene" id="ERN07745">
    <property type="protein sequence ID" value="ERN07745"/>
    <property type="gene ID" value="AMTR_s00012p00074740"/>
</dbReference>
<comment type="similarity">
    <text evidence="2">Belongs to the unc-93 family.</text>
</comment>
<feature type="transmembrane region" description="Helical" evidence="6">
    <location>
        <begin position="109"/>
        <end position="130"/>
    </location>
</feature>
<dbReference type="InterPro" id="IPR036259">
    <property type="entry name" value="MFS_trans_sf"/>
</dbReference>
<feature type="transmembrane region" description="Helical" evidence="6">
    <location>
        <begin position="212"/>
        <end position="232"/>
    </location>
</feature>
<evidence type="ECO:0008006" key="9">
    <source>
        <dbReference type="Google" id="ProtNLM"/>
    </source>
</evidence>
<evidence type="ECO:0000313" key="8">
    <source>
        <dbReference type="Proteomes" id="UP000017836"/>
    </source>
</evidence>
<sequence length="450" mass="48417">MGDASNPDSVAMDSVTASSQEQEEALLLSIDQSHETPLQSPRNHANDVHILSFAFLLIFLAYGAAQNLESTVNNEEDLGTTSMGILYLSFTIFSLVASPVVQKLGSKNSLVLGTTGYWLFIAANLIPSWYTMVPASVYLGFSASIIWVGQGTYLTASARSHARQCSLHEGTVIGKFNGEFWGMFASTQVIGNLISLALLRNGKEGTDFTGKTLLFVVFLGSMTLGTILMCFLGKKDTTGGSSIKYTSFGDLMKLIVSPMIDKRMLLLIPLLAYSGLQQAFVWDEFTKDVVTPALGISGVGGSMAIYGACDAICSLVVGRFTFGLNSISLIVSGGAFLQILVLLWLLLRYSLTEVLGVVYPLLMAAIWGVGNGVFNTQLNATLGMLFRENTEAAFAQLKVWQSGATAVIFFLSPFVTFHAISVLMIVALCISVASFLFLSVKVEKAFAYAL</sequence>
<comment type="subcellular location">
    <subcellularLocation>
        <location evidence="1">Membrane</location>
        <topology evidence="1">Multi-pass membrane protein</topology>
    </subcellularLocation>
</comment>
<evidence type="ECO:0000313" key="7">
    <source>
        <dbReference type="EMBL" id="ERN07745.1"/>
    </source>
</evidence>
<keyword evidence="8" id="KW-1185">Reference proteome</keyword>
<dbReference type="PANTHER" id="PTHR19444:SF13">
    <property type="entry name" value="PROTEIN UNC-93 HOMOLOG A"/>
    <property type="match status" value="1"/>
</dbReference>